<reference evidence="7" key="1">
    <citation type="submission" date="2023-03" db="EMBL/GenBank/DDBJ databases">
        <title>Massive genome expansion in bonnet fungi (Mycena s.s.) driven by repeated elements and novel gene families across ecological guilds.</title>
        <authorList>
            <consortium name="Lawrence Berkeley National Laboratory"/>
            <person name="Harder C.B."/>
            <person name="Miyauchi S."/>
            <person name="Viragh M."/>
            <person name="Kuo A."/>
            <person name="Thoen E."/>
            <person name="Andreopoulos B."/>
            <person name="Lu D."/>
            <person name="Skrede I."/>
            <person name="Drula E."/>
            <person name="Henrissat B."/>
            <person name="Morin E."/>
            <person name="Kohler A."/>
            <person name="Barry K."/>
            <person name="LaButti K."/>
            <person name="Morin E."/>
            <person name="Salamov A."/>
            <person name="Lipzen A."/>
            <person name="Mereny Z."/>
            <person name="Hegedus B."/>
            <person name="Baldrian P."/>
            <person name="Stursova M."/>
            <person name="Weitz H."/>
            <person name="Taylor A."/>
            <person name="Grigoriev I.V."/>
            <person name="Nagy L.G."/>
            <person name="Martin F."/>
            <person name="Kauserud H."/>
        </authorList>
    </citation>
    <scope>NUCLEOTIDE SEQUENCE</scope>
    <source>
        <strain evidence="7">CBHHK182m</strain>
    </source>
</reference>
<dbReference type="GO" id="GO:0032153">
    <property type="term" value="C:cell division site"/>
    <property type="evidence" value="ECO:0007669"/>
    <property type="project" value="TreeGrafter"/>
</dbReference>
<evidence type="ECO:0008006" key="9">
    <source>
        <dbReference type="Google" id="ProtNLM"/>
    </source>
</evidence>
<evidence type="ECO:0000256" key="6">
    <source>
        <dbReference type="SAM" id="SignalP"/>
    </source>
</evidence>
<feature type="transmembrane region" description="Helical" evidence="5">
    <location>
        <begin position="123"/>
        <end position="147"/>
    </location>
</feature>
<keyword evidence="2 5" id="KW-0812">Transmembrane</keyword>
<evidence type="ECO:0000256" key="3">
    <source>
        <dbReference type="ARBA" id="ARBA00022989"/>
    </source>
</evidence>
<dbReference type="GO" id="GO:0035838">
    <property type="term" value="C:growing cell tip"/>
    <property type="evidence" value="ECO:0007669"/>
    <property type="project" value="TreeGrafter"/>
</dbReference>
<evidence type="ECO:0000256" key="1">
    <source>
        <dbReference type="ARBA" id="ARBA00004141"/>
    </source>
</evidence>
<keyword evidence="6" id="KW-0732">Signal</keyword>
<sequence>MPAALHAGTFLIFSAMVLLIVASISAPTIAKIDFLSIPLNNGSSVNFGTLGYCILNPDGNSCTPTGVGYKIGNEINALNIGSFGTAKAASLHGLTEGLILHQIGAGIAAIAFLLAVCSHRLGYLIASAVAFIAFLFSLAAMIIDFIVFGSIKDHVHKNGGTAKYGNAIWIVLAATILLFFASIATCFACVTARRRTRSSKINNNY</sequence>
<protein>
    <recommendedName>
        <fullName evidence="9">Pali-domain-containing protein</fullName>
    </recommendedName>
</protein>
<dbReference type="Proteomes" id="UP001215598">
    <property type="component" value="Unassembled WGS sequence"/>
</dbReference>
<organism evidence="7 8">
    <name type="scientific">Mycena metata</name>
    <dbReference type="NCBI Taxonomy" id="1033252"/>
    <lineage>
        <taxon>Eukaryota</taxon>
        <taxon>Fungi</taxon>
        <taxon>Dikarya</taxon>
        <taxon>Basidiomycota</taxon>
        <taxon>Agaricomycotina</taxon>
        <taxon>Agaricomycetes</taxon>
        <taxon>Agaricomycetidae</taxon>
        <taxon>Agaricales</taxon>
        <taxon>Marasmiineae</taxon>
        <taxon>Mycenaceae</taxon>
        <taxon>Mycena</taxon>
    </lineage>
</organism>
<evidence type="ECO:0000256" key="2">
    <source>
        <dbReference type="ARBA" id="ARBA00022692"/>
    </source>
</evidence>
<dbReference type="EMBL" id="JARKIB010000047">
    <property type="protein sequence ID" value="KAJ7756227.1"/>
    <property type="molecule type" value="Genomic_DNA"/>
</dbReference>
<feature type="transmembrane region" description="Helical" evidence="5">
    <location>
        <begin position="98"/>
        <end position="116"/>
    </location>
</feature>
<evidence type="ECO:0000256" key="4">
    <source>
        <dbReference type="ARBA" id="ARBA00023136"/>
    </source>
</evidence>
<feature type="chain" id="PRO_5042288678" description="Pali-domain-containing protein" evidence="6">
    <location>
        <begin position="31"/>
        <end position="205"/>
    </location>
</feature>
<keyword evidence="4 5" id="KW-0472">Membrane</keyword>
<name>A0AAD7J3F9_9AGAR</name>
<feature type="transmembrane region" description="Helical" evidence="5">
    <location>
        <begin position="167"/>
        <end position="190"/>
    </location>
</feature>
<feature type="signal peptide" evidence="6">
    <location>
        <begin position="1"/>
        <end position="30"/>
    </location>
</feature>
<dbReference type="GO" id="GO:0005886">
    <property type="term" value="C:plasma membrane"/>
    <property type="evidence" value="ECO:0007669"/>
    <property type="project" value="InterPro"/>
</dbReference>
<comment type="subcellular location">
    <subcellularLocation>
        <location evidence="1">Membrane</location>
        <topology evidence="1">Multi-pass membrane protein</topology>
    </subcellularLocation>
</comment>
<proteinExistence type="predicted"/>
<dbReference type="AlphaFoldDB" id="A0AAD7J3F9"/>
<dbReference type="InterPro" id="IPR051380">
    <property type="entry name" value="pH-response_reg_palI/RIM9"/>
</dbReference>
<dbReference type="PANTHER" id="PTHR28013">
    <property type="entry name" value="PROTEIN DCV1-RELATED"/>
    <property type="match status" value="1"/>
</dbReference>
<keyword evidence="8" id="KW-1185">Reference proteome</keyword>
<evidence type="ECO:0000313" key="7">
    <source>
        <dbReference type="EMBL" id="KAJ7756227.1"/>
    </source>
</evidence>
<evidence type="ECO:0000313" key="8">
    <source>
        <dbReference type="Proteomes" id="UP001215598"/>
    </source>
</evidence>
<accession>A0AAD7J3F9</accession>
<comment type="caution">
    <text evidence="7">The sequence shown here is derived from an EMBL/GenBank/DDBJ whole genome shotgun (WGS) entry which is preliminary data.</text>
</comment>
<dbReference type="InterPro" id="IPR009571">
    <property type="entry name" value="SUR7/Rim9-like_fungi"/>
</dbReference>
<gene>
    <name evidence="7" type="ORF">B0H16DRAFT_1539071</name>
</gene>
<evidence type="ECO:0000256" key="5">
    <source>
        <dbReference type="SAM" id="Phobius"/>
    </source>
</evidence>
<dbReference type="PANTHER" id="PTHR28013:SF3">
    <property type="entry name" value="PROTEIN DCV1-RELATED"/>
    <property type="match status" value="1"/>
</dbReference>
<dbReference type="Pfam" id="PF06687">
    <property type="entry name" value="SUR7"/>
    <property type="match status" value="1"/>
</dbReference>
<keyword evidence="3 5" id="KW-1133">Transmembrane helix</keyword>